<evidence type="ECO:0000313" key="4">
    <source>
        <dbReference type="Proteomes" id="UP001602287"/>
    </source>
</evidence>
<feature type="signal peptide" evidence="2">
    <location>
        <begin position="1"/>
        <end position="27"/>
    </location>
</feature>
<dbReference type="EMBL" id="JBIAZM010000004">
    <property type="protein sequence ID" value="MFF5200459.1"/>
    <property type="molecule type" value="Genomic_DNA"/>
</dbReference>
<accession>A0ABW6VWL2</accession>
<dbReference type="PROSITE" id="PS51257">
    <property type="entry name" value="PROKAR_LIPOPROTEIN"/>
    <property type="match status" value="1"/>
</dbReference>
<keyword evidence="4" id="KW-1185">Reference proteome</keyword>
<evidence type="ECO:0000313" key="3">
    <source>
        <dbReference type="EMBL" id="MFF5200459.1"/>
    </source>
</evidence>
<sequence>MRATSRTGVTVALLVALLAGCTSTDRAGTAGNPPPDTPAPTATVPTAGTSTPGSTPTAASAAAAQVTLRSSGGFAGRGDVVTVEPDGRWTAVDRAGSRRTGRLTPADLGSLTALAADPRLAAEAGQPTTATNCADVMHYRLTVGSTETGYADCPAEGPPPPATQALVKLLLRATGT</sequence>
<proteinExistence type="predicted"/>
<comment type="caution">
    <text evidence="3">The sequence shown here is derived from an EMBL/GenBank/DDBJ whole genome shotgun (WGS) entry which is preliminary data.</text>
</comment>
<dbReference type="GeneID" id="95368797"/>
<dbReference type="RefSeq" id="WP_210864838.1">
    <property type="nucleotide sequence ID" value="NZ_JBEZFX010000003.1"/>
</dbReference>
<evidence type="ECO:0000256" key="1">
    <source>
        <dbReference type="SAM" id="MobiDB-lite"/>
    </source>
</evidence>
<dbReference type="Proteomes" id="UP001602287">
    <property type="component" value="Unassembled WGS sequence"/>
</dbReference>
<feature type="compositionally biased region" description="Low complexity" evidence="1">
    <location>
        <begin position="39"/>
        <end position="59"/>
    </location>
</feature>
<name>A0ABW6VWL2_9ACTN</name>
<protein>
    <recommendedName>
        <fullName evidence="5">Secreted protein</fullName>
    </recommendedName>
</protein>
<keyword evidence="2" id="KW-0732">Signal</keyword>
<organism evidence="3 4">
    <name type="scientific">Micromonospora parva</name>
    <dbReference type="NCBI Taxonomy" id="1464048"/>
    <lineage>
        <taxon>Bacteria</taxon>
        <taxon>Bacillati</taxon>
        <taxon>Actinomycetota</taxon>
        <taxon>Actinomycetes</taxon>
        <taxon>Micromonosporales</taxon>
        <taxon>Micromonosporaceae</taxon>
        <taxon>Micromonospora</taxon>
    </lineage>
</organism>
<evidence type="ECO:0000256" key="2">
    <source>
        <dbReference type="SAM" id="SignalP"/>
    </source>
</evidence>
<reference evidence="3 4" key="1">
    <citation type="submission" date="2024-10" db="EMBL/GenBank/DDBJ databases">
        <title>The Natural Products Discovery Center: Release of the First 8490 Sequenced Strains for Exploring Actinobacteria Biosynthetic Diversity.</title>
        <authorList>
            <person name="Kalkreuter E."/>
            <person name="Kautsar S.A."/>
            <person name="Yang D."/>
            <person name="Bader C.D."/>
            <person name="Teijaro C.N."/>
            <person name="Fluegel L."/>
            <person name="Davis C.M."/>
            <person name="Simpson J.R."/>
            <person name="Lauterbach L."/>
            <person name="Steele A.D."/>
            <person name="Gui C."/>
            <person name="Meng S."/>
            <person name="Li G."/>
            <person name="Viehrig K."/>
            <person name="Ye F."/>
            <person name="Su P."/>
            <person name="Kiefer A.F."/>
            <person name="Nichols A."/>
            <person name="Cepeda A.J."/>
            <person name="Yan W."/>
            <person name="Fan B."/>
            <person name="Jiang Y."/>
            <person name="Adhikari A."/>
            <person name="Zheng C.-J."/>
            <person name="Schuster L."/>
            <person name="Cowan T.M."/>
            <person name="Smanski M.J."/>
            <person name="Chevrette M.G."/>
            <person name="De Carvalho L.P.S."/>
            <person name="Shen B."/>
        </authorList>
    </citation>
    <scope>NUCLEOTIDE SEQUENCE [LARGE SCALE GENOMIC DNA]</scope>
    <source>
        <strain evidence="3 4">NPDC000140</strain>
    </source>
</reference>
<gene>
    <name evidence="3" type="ORF">ACFY3B_12735</name>
</gene>
<feature type="region of interest" description="Disordered" evidence="1">
    <location>
        <begin position="25"/>
        <end position="59"/>
    </location>
</feature>
<feature type="chain" id="PRO_5046834429" description="Secreted protein" evidence="2">
    <location>
        <begin position="28"/>
        <end position="176"/>
    </location>
</feature>
<evidence type="ECO:0008006" key="5">
    <source>
        <dbReference type="Google" id="ProtNLM"/>
    </source>
</evidence>